<gene>
    <name evidence="1" type="ORF">LA76x_3168</name>
</gene>
<sequence length="118" mass="13424">MERLTPPAVPGQLRELLQDYPAHVEQLQDALNEFAVPKLRLQPFEDALMVLEIVLDGFVHEATNELDAAEASGDADRIEKANEKRRLMFRARSSNVGLGGKSLQELWEYFQRNKGVFE</sequence>
<organism evidence="1 2">
    <name type="scientific">Lysobacter antibioticus</name>
    <dbReference type="NCBI Taxonomy" id="84531"/>
    <lineage>
        <taxon>Bacteria</taxon>
        <taxon>Pseudomonadati</taxon>
        <taxon>Pseudomonadota</taxon>
        <taxon>Gammaproteobacteria</taxon>
        <taxon>Lysobacterales</taxon>
        <taxon>Lysobacteraceae</taxon>
        <taxon>Lysobacter</taxon>
    </lineage>
</organism>
<dbReference type="Proteomes" id="UP000060787">
    <property type="component" value="Chromosome"/>
</dbReference>
<evidence type="ECO:0000313" key="2">
    <source>
        <dbReference type="Proteomes" id="UP000060787"/>
    </source>
</evidence>
<dbReference type="EMBL" id="CP011129">
    <property type="protein sequence ID" value="ALN81296.1"/>
    <property type="molecule type" value="Genomic_DNA"/>
</dbReference>
<accession>A0A0S2FCP7</accession>
<dbReference type="AlphaFoldDB" id="A0A0S2FCP7"/>
<reference evidence="1 2" key="1">
    <citation type="journal article" date="2015" name="BMC Genomics">
        <title>Comparative genomics and metabolic profiling of the genus Lysobacter.</title>
        <authorList>
            <person name="de Bruijn I."/>
            <person name="Cheng X."/>
            <person name="de Jager V."/>
            <person name="Exposito R.G."/>
            <person name="Watrous J."/>
            <person name="Patel N."/>
            <person name="Postma J."/>
            <person name="Dorrestein P.C."/>
            <person name="Kobayashi D."/>
            <person name="Raaijmakers J.M."/>
        </authorList>
    </citation>
    <scope>NUCLEOTIDE SEQUENCE [LARGE SCALE GENOMIC DNA]</scope>
    <source>
        <strain evidence="1 2">76</strain>
    </source>
</reference>
<dbReference type="PATRIC" id="fig|84531.8.peg.3180"/>
<proteinExistence type="predicted"/>
<name>A0A0S2FCP7_LYSAN</name>
<dbReference type="KEGG" id="lab:LA76x_3168"/>
<dbReference type="RefSeq" id="WP_237051659.1">
    <property type="nucleotide sequence ID" value="NZ_CP011129.1"/>
</dbReference>
<protein>
    <submittedName>
        <fullName evidence="1">Uncharacterized protein</fullName>
    </submittedName>
</protein>
<evidence type="ECO:0000313" key="1">
    <source>
        <dbReference type="EMBL" id="ALN81296.1"/>
    </source>
</evidence>
<keyword evidence="2" id="KW-1185">Reference proteome</keyword>